<dbReference type="GO" id="GO:0035869">
    <property type="term" value="C:ciliary transition zone"/>
    <property type="evidence" value="ECO:0007669"/>
    <property type="project" value="TreeGrafter"/>
</dbReference>
<feature type="coiled-coil region" evidence="8">
    <location>
        <begin position="441"/>
        <end position="468"/>
    </location>
</feature>
<name>A0A183AQA7_9TREM</name>
<dbReference type="GO" id="GO:0097711">
    <property type="term" value="P:ciliary basal body-plasma membrane docking"/>
    <property type="evidence" value="ECO:0007669"/>
    <property type="project" value="TreeGrafter"/>
</dbReference>
<evidence type="ECO:0000256" key="4">
    <source>
        <dbReference type="ARBA" id="ARBA00022794"/>
    </source>
</evidence>
<dbReference type="AlphaFoldDB" id="A0A183AQA7"/>
<evidence type="ECO:0000256" key="9">
    <source>
        <dbReference type="SAM" id="MobiDB-lite"/>
    </source>
</evidence>
<protein>
    <submittedName>
        <fullName evidence="10">CEP209_CC5 domain-containing protein</fullName>
    </submittedName>
</protein>
<dbReference type="PANTHER" id="PTHR18879:SF20">
    <property type="entry name" value="CENTROSOMAL PROTEIN OF 290 KDA"/>
    <property type="match status" value="1"/>
</dbReference>
<proteinExistence type="predicted"/>
<keyword evidence="6" id="KW-0206">Cytoskeleton</keyword>
<feature type="coiled-coil region" evidence="8">
    <location>
        <begin position="771"/>
        <end position="823"/>
    </location>
</feature>
<keyword evidence="5 8" id="KW-0175">Coiled coil</keyword>
<dbReference type="InterPro" id="IPR026201">
    <property type="entry name" value="Cep290"/>
</dbReference>
<dbReference type="GO" id="GO:1905515">
    <property type="term" value="P:non-motile cilium assembly"/>
    <property type="evidence" value="ECO:0007669"/>
    <property type="project" value="TreeGrafter"/>
</dbReference>
<evidence type="ECO:0000313" key="10">
    <source>
        <dbReference type="WBParaSite" id="ECPE_0000917001-mRNA-1"/>
    </source>
</evidence>
<organism evidence="10">
    <name type="scientific">Echinostoma caproni</name>
    <dbReference type="NCBI Taxonomy" id="27848"/>
    <lineage>
        <taxon>Eukaryota</taxon>
        <taxon>Metazoa</taxon>
        <taxon>Spiralia</taxon>
        <taxon>Lophotrochozoa</taxon>
        <taxon>Platyhelminthes</taxon>
        <taxon>Trematoda</taxon>
        <taxon>Digenea</taxon>
        <taxon>Plagiorchiida</taxon>
        <taxon>Echinostomata</taxon>
        <taxon>Echinostomatoidea</taxon>
        <taxon>Echinostomatidae</taxon>
        <taxon>Echinostoma</taxon>
    </lineage>
</organism>
<comment type="subcellular location">
    <subcellularLocation>
        <location evidence="1">Cytoplasm</location>
        <location evidence="1">Cytoskeleton</location>
        <location evidence="1">Cilium basal body</location>
    </subcellularLocation>
    <subcellularLocation>
        <location evidence="2">Cytoplasm</location>
        <location evidence="2">Cytoskeleton</location>
        <location evidence="2">Microtubule organizing center</location>
        <location evidence="2">Centrosome</location>
    </subcellularLocation>
</comment>
<feature type="coiled-coil region" evidence="8">
    <location>
        <begin position="503"/>
        <end position="544"/>
    </location>
</feature>
<evidence type="ECO:0000256" key="6">
    <source>
        <dbReference type="ARBA" id="ARBA00023212"/>
    </source>
</evidence>
<feature type="coiled-coil region" evidence="8">
    <location>
        <begin position="604"/>
        <end position="645"/>
    </location>
</feature>
<dbReference type="PANTHER" id="PTHR18879">
    <property type="entry name" value="CENTROSOMAL PROTEIN OF 290 KDA"/>
    <property type="match status" value="1"/>
</dbReference>
<evidence type="ECO:0000256" key="8">
    <source>
        <dbReference type="SAM" id="Coils"/>
    </source>
</evidence>
<sequence length="919" mass="106108">LREVRLCAAEKDVLLKRSEERIQTLNSQIRSLQSIGDPLVLGGNQATQTLPEHLNEDTSKIIQYLEEHLQFVLTELDDKSQQLFQLDRELDEYRRKFALCRHRQGLLYQDFHTERKAWKHERKNLEDKVTQAEALSGEIEIYKTELARLTETFNQMESGETTDAKDEIKRKMGELVRELTVLRVNEATLVRRFRAAEEREEMFRKENINLKSDLIQLESAVTARLGYYARYKEKTAFQLANLHQSLDRSIPRVDHERLIREYEQMAGKFREQMDRRASASETSSALQRTEEELRKLREQHEALKAQLGIEKERRCVLELQANRNPDKSVNESELPAQSQHIAQRVALLEMKELNERERANHAQAMLDTVKGSIQQLESRNSELETLVSQLTKTALDLQSTEQELRQELAVDLMNHHLIYCFLFLVYNYTTQISEATAIRRLATAQGRASRLENTVLKLEQRLSNVEDERLGQRNYLRQRERRFRDTVNRLRLRFAGCVPLLEQERAIQRLNSLTQERAVLQAQLQEALDAKIACEAQLDSMKERLRMNEEIRSVLSELQTVGGKQMSNNAGGVSRVGALERKISEWQSRLANIRLGESTQRRQAEKLRQQVHHLESLLHTQEAELISLELENSSLAKELDRCEVQWEKREAELEDELVALESGQNAVVQTAISMKAAYKAAEMTPKRTTDYTPDQRLPVSDQLTDALTTLKQYSVQLFDQKVENEGLKKRVAELIHALREVEREHQQSLTPQVNQQLVTASNSPAPSNPVVASLRMNIDLLERRLAAKEESLLKANELLREAHRASEEANERHAKDMAALQAKLHAKMGEALVQLTHAVENAGAGGADQAGKRQGQQTAHLTVQIQELEDALNEQNQVMVKQIEQNKQLQRDCTLWKMRYEQLQTQTSGDKETMEERYR</sequence>
<evidence type="ECO:0000256" key="1">
    <source>
        <dbReference type="ARBA" id="ARBA00004120"/>
    </source>
</evidence>
<feature type="coiled-coil region" evidence="8">
    <location>
        <begin position="366"/>
        <end position="407"/>
    </location>
</feature>
<evidence type="ECO:0000256" key="3">
    <source>
        <dbReference type="ARBA" id="ARBA00022490"/>
    </source>
</evidence>
<dbReference type="WBParaSite" id="ECPE_0000917001-mRNA-1">
    <property type="protein sequence ID" value="ECPE_0000917001-mRNA-1"/>
    <property type="gene ID" value="ECPE_0000917001"/>
</dbReference>
<evidence type="ECO:0000256" key="7">
    <source>
        <dbReference type="ARBA" id="ARBA00023273"/>
    </source>
</evidence>
<reference evidence="10" key="1">
    <citation type="submission" date="2016-06" db="UniProtKB">
        <authorList>
            <consortium name="WormBaseParasite"/>
        </authorList>
    </citation>
    <scope>IDENTIFICATION</scope>
</reference>
<accession>A0A183AQA7</accession>
<dbReference type="GO" id="GO:1905349">
    <property type="term" value="P:ciliary transition zone assembly"/>
    <property type="evidence" value="ECO:0007669"/>
    <property type="project" value="TreeGrafter"/>
</dbReference>
<keyword evidence="4" id="KW-0970">Cilium biogenesis/degradation</keyword>
<dbReference type="GO" id="GO:0034451">
    <property type="term" value="C:centriolar satellite"/>
    <property type="evidence" value="ECO:0007669"/>
    <property type="project" value="TreeGrafter"/>
</dbReference>
<evidence type="ECO:0000256" key="5">
    <source>
        <dbReference type="ARBA" id="ARBA00023054"/>
    </source>
</evidence>
<keyword evidence="3" id="KW-0963">Cytoplasm</keyword>
<feature type="region of interest" description="Disordered" evidence="9">
    <location>
        <begin position="270"/>
        <end position="291"/>
    </location>
</feature>
<keyword evidence="7" id="KW-0966">Cell projection</keyword>
<feature type="coiled-coil region" evidence="8">
    <location>
        <begin position="858"/>
        <end position="906"/>
    </location>
</feature>
<feature type="coiled-coil region" evidence="8">
    <location>
        <begin position="76"/>
        <end position="152"/>
    </location>
</feature>
<evidence type="ECO:0000256" key="2">
    <source>
        <dbReference type="ARBA" id="ARBA00004300"/>
    </source>
</evidence>